<organism evidence="2 3">
    <name type="scientific">Cetraspora pellucida</name>
    <dbReference type="NCBI Taxonomy" id="1433469"/>
    <lineage>
        <taxon>Eukaryota</taxon>
        <taxon>Fungi</taxon>
        <taxon>Fungi incertae sedis</taxon>
        <taxon>Mucoromycota</taxon>
        <taxon>Glomeromycotina</taxon>
        <taxon>Glomeromycetes</taxon>
        <taxon>Diversisporales</taxon>
        <taxon>Gigasporaceae</taxon>
        <taxon>Cetraspora</taxon>
    </lineage>
</organism>
<gene>
    <name evidence="2" type="ORF">CPELLU_LOCUS367</name>
</gene>
<feature type="coiled-coil region" evidence="1">
    <location>
        <begin position="59"/>
        <end position="118"/>
    </location>
</feature>
<dbReference type="AlphaFoldDB" id="A0A9N8VPM4"/>
<evidence type="ECO:0000256" key="1">
    <source>
        <dbReference type="SAM" id="Coils"/>
    </source>
</evidence>
<accession>A0A9N8VPM4</accession>
<feature type="coiled-coil region" evidence="1">
    <location>
        <begin position="2"/>
        <end position="29"/>
    </location>
</feature>
<evidence type="ECO:0000313" key="2">
    <source>
        <dbReference type="EMBL" id="CAG8455499.1"/>
    </source>
</evidence>
<keyword evidence="1" id="KW-0175">Coiled coil</keyword>
<comment type="caution">
    <text evidence="2">The sequence shown here is derived from an EMBL/GenBank/DDBJ whole genome shotgun (WGS) entry which is preliminary data.</text>
</comment>
<evidence type="ECO:0000313" key="3">
    <source>
        <dbReference type="Proteomes" id="UP000789759"/>
    </source>
</evidence>
<reference evidence="2" key="1">
    <citation type="submission" date="2021-06" db="EMBL/GenBank/DDBJ databases">
        <authorList>
            <person name="Kallberg Y."/>
            <person name="Tangrot J."/>
            <person name="Rosling A."/>
        </authorList>
    </citation>
    <scope>NUCLEOTIDE SEQUENCE</scope>
    <source>
        <strain evidence="2">FL966</strain>
    </source>
</reference>
<dbReference type="OrthoDB" id="10676814at2759"/>
<dbReference type="EMBL" id="CAJVQA010000095">
    <property type="protein sequence ID" value="CAG8455499.1"/>
    <property type="molecule type" value="Genomic_DNA"/>
</dbReference>
<sequence>MKEEHEKYIKEMDEQHKKHMKEMDEQHKKCLLVVARFATDAALDLVHRIMFAFVISNKNAALKQENNELHENNVKLTKENDELNATNNANNEIINKANQRANESLENLDIKYEKSELLDSKMDKIKQVSEEIKKYIKIGKVLNNKLKQFVKKSGSKQELIEKILGHDPDYAITNLNNIERLADIYQQFMKDNYDEVASQHENSIETMKAITKMWKTSPKNPKNGLGFIQAKWHPIKTQEKLLQKENLLQKKRLHRSKRKPKKVVLRAAVRMPLAKKSKVSKKKPPPIKKKVSKNTACSLGFCGDEEKLNICEAKRPPGAQVIKEEYGAVTHEGRTFYFDTIFKRFFAVRLFQKDFGLFTQFKLHDISIYLDIWTYHHDDHTQTIEIPTVRGNTTLTSLISKMKIKSFILDFVMIMIWQRKRIQIY</sequence>
<name>A0A9N8VPM4_9GLOM</name>
<keyword evidence="3" id="KW-1185">Reference proteome</keyword>
<proteinExistence type="predicted"/>
<protein>
    <submittedName>
        <fullName evidence="2">6900_t:CDS:1</fullName>
    </submittedName>
</protein>
<dbReference type="Proteomes" id="UP000789759">
    <property type="component" value="Unassembled WGS sequence"/>
</dbReference>